<dbReference type="InterPro" id="IPR029058">
    <property type="entry name" value="AB_hydrolase_fold"/>
</dbReference>
<dbReference type="InterPro" id="IPR000073">
    <property type="entry name" value="AB_hydrolase_1"/>
</dbReference>
<proteinExistence type="inferred from homology"/>
<comment type="similarity">
    <text evidence="2">Belongs to the AB hydrolase superfamily. FUS2 hydrolase family.</text>
</comment>
<dbReference type="AlphaFoldDB" id="A0AA35TYB6"/>
<dbReference type="Gene3D" id="3.40.50.1820">
    <property type="entry name" value="alpha/beta hydrolase"/>
    <property type="match status" value="1"/>
</dbReference>
<dbReference type="SUPFAM" id="SSF53474">
    <property type="entry name" value="alpha/beta-Hydrolases"/>
    <property type="match status" value="1"/>
</dbReference>
<organism evidence="4 5">
    <name type="scientific">Geodia barretti</name>
    <name type="common">Barrett's horny sponge</name>
    <dbReference type="NCBI Taxonomy" id="519541"/>
    <lineage>
        <taxon>Eukaryota</taxon>
        <taxon>Metazoa</taxon>
        <taxon>Porifera</taxon>
        <taxon>Demospongiae</taxon>
        <taxon>Heteroscleromorpha</taxon>
        <taxon>Tetractinellida</taxon>
        <taxon>Astrophorina</taxon>
        <taxon>Geodiidae</taxon>
        <taxon>Geodia</taxon>
    </lineage>
</organism>
<feature type="domain" description="AB hydrolase-1" evidence="3">
    <location>
        <begin position="36"/>
        <end position="271"/>
    </location>
</feature>
<sequence length="289" mass="31596">MLVDLITVTSTDGMNLDGAFFEPAPGVSPKGPVDALLLIHGSGGNFYRPATKAMAEDLRNQGYACLALNTKGHDTIWAPQGSGMYYGNAMEIVDNSRHDLRAGIDYLWDKGYRSIGLLGHSMGAVKVGYYAATEDDDRLVTVIPISPVRLSYSYYMESENAEEFKSIIEQADQMEAEDRAQELMEVRFPIAQMFSAFSYLDKHGPAERYNLVSLAPRVRIPMLVLGGELETHTRLRDCPQDMVTASVNSPRAEYHIVPGGDHSLMNSADKASAAVLDWLASLAPVTAGV</sequence>
<evidence type="ECO:0000256" key="2">
    <source>
        <dbReference type="ARBA" id="ARBA00038115"/>
    </source>
</evidence>
<evidence type="ECO:0000256" key="1">
    <source>
        <dbReference type="ARBA" id="ARBA00022801"/>
    </source>
</evidence>
<comment type="caution">
    <text evidence="4">The sequence shown here is derived from an EMBL/GenBank/DDBJ whole genome shotgun (WGS) entry which is preliminary data.</text>
</comment>
<keyword evidence="5" id="KW-1185">Reference proteome</keyword>
<name>A0AA35TYB6_GEOBA</name>
<evidence type="ECO:0000313" key="4">
    <source>
        <dbReference type="EMBL" id="CAI8056489.1"/>
    </source>
</evidence>
<protein>
    <recommendedName>
        <fullName evidence="3">AB hydrolase-1 domain-containing protein</fullName>
    </recommendedName>
</protein>
<gene>
    <name evidence="4" type="ORF">GBAR_LOCUS30786</name>
</gene>
<dbReference type="InterPro" id="IPR050261">
    <property type="entry name" value="FrsA_esterase"/>
</dbReference>
<dbReference type="EMBL" id="CASHTH010004362">
    <property type="protein sequence ID" value="CAI8056489.1"/>
    <property type="molecule type" value="Genomic_DNA"/>
</dbReference>
<dbReference type="PANTHER" id="PTHR22946">
    <property type="entry name" value="DIENELACTONE HYDROLASE DOMAIN-CONTAINING PROTEIN-RELATED"/>
    <property type="match status" value="1"/>
</dbReference>
<reference evidence="4" key="1">
    <citation type="submission" date="2023-03" db="EMBL/GenBank/DDBJ databases">
        <authorList>
            <person name="Steffen K."/>
            <person name="Cardenas P."/>
        </authorList>
    </citation>
    <scope>NUCLEOTIDE SEQUENCE</scope>
</reference>
<dbReference type="Proteomes" id="UP001174909">
    <property type="component" value="Unassembled WGS sequence"/>
</dbReference>
<evidence type="ECO:0000259" key="3">
    <source>
        <dbReference type="Pfam" id="PF12697"/>
    </source>
</evidence>
<dbReference type="GO" id="GO:0016788">
    <property type="term" value="F:hydrolase activity, acting on ester bonds"/>
    <property type="evidence" value="ECO:0007669"/>
    <property type="project" value="UniProtKB-ARBA"/>
</dbReference>
<keyword evidence="1" id="KW-0378">Hydrolase</keyword>
<dbReference type="Pfam" id="PF12697">
    <property type="entry name" value="Abhydrolase_6"/>
    <property type="match status" value="1"/>
</dbReference>
<dbReference type="PANTHER" id="PTHR22946:SF9">
    <property type="entry name" value="POLYKETIDE TRANSFERASE AF380"/>
    <property type="match status" value="1"/>
</dbReference>
<accession>A0AA35TYB6</accession>
<evidence type="ECO:0000313" key="5">
    <source>
        <dbReference type="Proteomes" id="UP001174909"/>
    </source>
</evidence>